<keyword evidence="2" id="KW-1185">Reference proteome</keyword>
<proteinExistence type="predicted"/>
<evidence type="ECO:0000313" key="1">
    <source>
        <dbReference type="EMBL" id="GJD77690.1"/>
    </source>
</evidence>
<reference evidence="1" key="1">
    <citation type="journal article" date="2016" name="Front. Microbiol.">
        <title>Genome Sequence of the Piezophilic, Mesophilic Sulfate-Reducing Bacterium Desulfovibrio indicus J2T.</title>
        <authorList>
            <person name="Cao J."/>
            <person name="Maignien L."/>
            <person name="Shao Z."/>
            <person name="Alain K."/>
            <person name="Jebbar M."/>
        </authorList>
    </citation>
    <scope>NUCLEOTIDE SEQUENCE</scope>
    <source>
        <strain evidence="1">NBRC 103626</strain>
    </source>
</reference>
<dbReference type="EMBL" id="BPQM01000019">
    <property type="protein sequence ID" value="GJD77690.1"/>
    <property type="molecule type" value="Genomic_DNA"/>
</dbReference>
<accession>A0AA37HLH2</accession>
<protein>
    <submittedName>
        <fullName evidence="1">Uncharacterized protein</fullName>
    </submittedName>
</protein>
<dbReference type="AlphaFoldDB" id="A0AA37HLH2"/>
<name>A0AA37HLH2_9HYPH</name>
<dbReference type="Proteomes" id="UP001055108">
    <property type="component" value="Unassembled WGS sequence"/>
</dbReference>
<organism evidence="1 2">
    <name type="scientific">Methylobacterium gregans</name>
    <dbReference type="NCBI Taxonomy" id="374424"/>
    <lineage>
        <taxon>Bacteria</taxon>
        <taxon>Pseudomonadati</taxon>
        <taxon>Pseudomonadota</taxon>
        <taxon>Alphaproteobacteria</taxon>
        <taxon>Hyphomicrobiales</taxon>
        <taxon>Methylobacteriaceae</taxon>
        <taxon>Methylobacterium</taxon>
    </lineage>
</organism>
<dbReference type="RefSeq" id="WP_238301446.1">
    <property type="nucleotide sequence ID" value="NZ_BPQM01000019.1"/>
</dbReference>
<comment type="caution">
    <text evidence="1">The sequence shown here is derived from an EMBL/GenBank/DDBJ whole genome shotgun (WGS) entry which is preliminary data.</text>
</comment>
<evidence type="ECO:0000313" key="2">
    <source>
        <dbReference type="Proteomes" id="UP001055108"/>
    </source>
</evidence>
<gene>
    <name evidence="1" type="ORF">NBEOAGPD_0897</name>
</gene>
<reference evidence="1" key="2">
    <citation type="submission" date="2021-08" db="EMBL/GenBank/DDBJ databases">
        <authorList>
            <person name="Tani A."/>
            <person name="Ola A."/>
            <person name="Ogura Y."/>
            <person name="Katsura K."/>
            <person name="Hayashi T."/>
        </authorList>
    </citation>
    <scope>NUCLEOTIDE SEQUENCE</scope>
    <source>
        <strain evidence="1">NBRC 103626</strain>
    </source>
</reference>
<sequence length="79" mass="8127">MGGLADKRAAIAGAVAAGGLSEAEVESRVADLLAGCVEPETADLRRLLTEYRDLEALPADEADARLAEAGEVFAPEDDA</sequence>